<dbReference type="InterPro" id="IPR050198">
    <property type="entry name" value="Non-receptor_tyrosine_kinases"/>
</dbReference>
<dbReference type="PANTHER" id="PTHR24418">
    <property type="entry name" value="TYROSINE-PROTEIN KINASE"/>
    <property type="match status" value="1"/>
</dbReference>
<dbReference type="Pfam" id="PF07714">
    <property type="entry name" value="PK_Tyr_Ser-Thr"/>
    <property type="match status" value="1"/>
</dbReference>
<organism evidence="4 5">
    <name type="scientific">Trichostrongylus colubriformis</name>
    <name type="common">Black scour worm</name>
    <dbReference type="NCBI Taxonomy" id="6319"/>
    <lineage>
        <taxon>Eukaryota</taxon>
        <taxon>Metazoa</taxon>
        <taxon>Ecdysozoa</taxon>
        <taxon>Nematoda</taxon>
        <taxon>Chromadorea</taxon>
        <taxon>Rhabditida</taxon>
        <taxon>Rhabditina</taxon>
        <taxon>Rhabditomorpha</taxon>
        <taxon>Strongyloidea</taxon>
        <taxon>Trichostrongylidae</taxon>
        <taxon>Trichostrongylus</taxon>
    </lineage>
</organism>
<proteinExistence type="predicted"/>
<dbReference type="EMBL" id="WIXE01018694">
    <property type="protein sequence ID" value="KAK5970704.1"/>
    <property type="molecule type" value="Genomic_DNA"/>
</dbReference>
<dbReference type="InterPro" id="IPR011009">
    <property type="entry name" value="Kinase-like_dom_sf"/>
</dbReference>
<name>A0AAN8F758_TRICO</name>
<keyword evidence="4" id="KW-0808">Transferase</keyword>
<gene>
    <name evidence="4" type="ORF">GCK32_017727</name>
</gene>
<keyword evidence="4" id="KW-0418">Kinase</keyword>
<dbReference type="PRINTS" id="PR00109">
    <property type="entry name" value="TYRKINASE"/>
</dbReference>
<dbReference type="InterPro" id="IPR001245">
    <property type="entry name" value="Ser-Thr/Tyr_kinase_cat_dom"/>
</dbReference>
<keyword evidence="1" id="KW-0547">Nucleotide-binding</keyword>
<evidence type="ECO:0000313" key="5">
    <source>
        <dbReference type="Proteomes" id="UP001331761"/>
    </source>
</evidence>
<evidence type="ECO:0000313" key="4">
    <source>
        <dbReference type="EMBL" id="KAK5970704.1"/>
    </source>
</evidence>
<dbReference type="PROSITE" id="PS50011">
    <property type="entry name" value="PROTEIN_KINASE_DOM"/>
    <property type="match status" value="1"/>
</dbReference>
<reference evidence="4 5" key="1">
    <citation type="submission" date="2019-10" db="EMBL/GenBank/DDBJ databases">
        <title>Assembly and Annotation for the nematode Trichostrongylus colubriformis.</title>
        <authorList>
            <person name="Martin J."/>
        </authorList>
    </citation>
    <scope>NUCLEOTIDE SEQUENCE [LARGE SCALE GENOMIC DNA]</scope>
    <source>
        <strain evidence="4">G859</strain>
        <tissue evidence="4">Whole worm</tissue>
    </source>
</reference>
<dbReference type="GO" id="GO:0004672">
    <property type="term" value="F:protein kinase activity"/>
    <property type="evidence" value="ECO:0007669"/>
    <property type="project" value="InterPro"/>
</dbReference>
<dbReference type="InterPro" id="IPR000719">
    <property type="entry name" value="Prot_kinase_dom"/>
</dbReference>
<evidence type="ECO:0000256" key="2">
    <source>
        <dbReference type="ARBA" id="ARBA00022840"/>
    </source>
</evidence>
<evidence type="ECO:0000259" key="3">
    <source>
        <dbReference type="PROSITE" id="PS50011"/>
    </source>
</evidence>
<accession>A0AAN8F758</accession>
<feature type="domain" description="Protein kinase" evidence="3">
    <location>
        <begin position="1"/>
        <end position="155"/>
    </location>
</feature>
<dbReference type="Gene3D" id="1.10.510.10">
    <property type="entry name" value="Transferase(Phosphotransferase) domain 1"/>
    <property type="match status" value="1"/>
</dbReference>
<sequence length="164" mass="19230">MMSLDVEDDDDRLRRDVAARNCLVTSDERMVKLSDFGLAAHGSRIKLSATEKVPIRWQAPEVLFYHIYMRESDVWSYGMLMSEIYNDGKVPFHDKTVSEVRSRICDPKFRPFVPHLPSYSIIPRLMYRCWEADTAKRPTMREVCKQLKGYCIQYVYGKQQALQP</sequence>
<dbReference type="Proteomes" id="UP001331761">
    <property type="component" value="Unassembled WGS sequence"/>
</dbReference>
<comment type="caution">
    <text evidence="4">The sequence shown here is derived from an EMBL/GenBank/DDBJ whole genome shotgun (WGS) entry which is preliminary data.</text>
</comment>
<dbReference type="AlphaFoldDB" id="A0AAN8F758"/>
<evidence type="ECO:0000256" key="1">
    <source>
        <dbReference type="ARBA" id="ARBA00022741"/>
    </source>
</evidence>
<keyword evidence="5" id="KW-1185">Reference proteome</keyword>
<dbReference type="GO" id="GO:0005524">
    <property type="term" value="F:ATP binding"/>
    <property type="evidence" value="ECO:0007669"/>
    <property type="project" value="UniProtKB-KW"/>
</dbReference>
<dbReference type="SUPFAM" id="SSF56112">
    <property type="entry name" value="Protein kinase-like (PK-like)"/>
    <property type="match status" value="1"/>
</dbReference>
<keyword evidence="2" id="KW-0067">ATP-binding</keyword>
<protein>
    <submittedName>
        <fullName evidence="4">Tyrosine-protein kinase Fer</fullName>
    </submittedName>
</protein>